<name>A0A6F9DLI4_9ASCI</name>
<dbReference type="AlphaFoldDB" id="A0A6F9DLI4"/>
<dbReference type="InterPro" id="IPR024077">
    <property type="entry name" value="Neurolysin/TOP_dom2"/>
</dbReference>
<dbReference type="InterPro" id="IPR045090">
    <property type="entry name" value="Pept_M3A_M3B"/>
</dbReference>
<protein>
    <submittedName>
        <fullName evidence="12">Mitochondrial intermediate peptidase</fullName>
    </submittedName>
</protein>
<evidence type="ECO:0000256" key="9">
    <source>
        <dbReference type="ARBA" id="ARBA00023128"/>
    </source>
</evidence>
<comment type="subcellular location">
    <subcellularLocation>
        <location evidence="1">Mitochondrion</location>
    </subcellularLocation>
</comment>
<keyword evidence="7" id="KW-0809">Transit peptide</keyword>
<keyword evidence="6 10" id="KW-0862">Zinc</keyword>
<dbReference type="Gene3D" id="3.40.390.10">
    <property type="entry name" value="Collagenase (Catalytic Domain)"/>
    <property type="match status" value="1"/>
</dbReference>
<feature type="domain" description="Peptidase M3A/M3B catalytic" evidence="11">
    <location>
        <begin position="243"/>
        <end position="679"/>
    </location>
</feature>
<evidence type="ECO:0000256" key="4">
    <source>
        <dbReference type="ARBA" id="ARBA00022723"/>
    </source>
</evidence>
<keyword evidence="4 10" id="KW-0479">Metal-binding</keyword>
<evidence type="ECO:0000256" key="5">
    <source>
        <dbReference type="ARBA" id="ARBA00022801"/>
    </source>
</evidence>
<dbReference type="GO" id="GO:0004222">
    <property type="term" value="F:metalloendopeptidase activity"/>
    <property type="evidence" value="ECO:0007669"/>
    <property type="project" value="InterPro"/>
</dbReference>
<keyword evidence="3 10" id="KW-0645">Protease</keyword>
<gene>
    <name evidence="12" type="primary">Mipep</name>
</gene>
<evidence type="ECO:0000259" key="11">
    <source>
        <dbReference type="Pfam" id="PF01432"/>
    </source>
</evidence>
<evidence type="ECO:0000256" key="2">
    <source>
        <dbReference type="ARBA" id="ARBA00006040"/>
    </source>
</evidence>
<evidence type="ECO:0000313" key="12">
    <source>
        <dbReference type="EMBL" id="CAB3263848.1"/>
    </source>
</evidence>
<dbReference type="Gene3D" id="1.10.1370.10">
    <property type="entry name" value="Neurolysin, domain 3"/>
    <property type="match status" value="1"/>
</dbReference>
<dbReference type="GO" id="GO:0046872">
    <property type="term" value="F:metal ion binding"/>
    <property type="evidence" value="ECO:0007669"/>
    <property type="project" value="UniProtKB-UniRule"/>
</dbReference>
<dbReference type="CDD" id="cd06457">
    <property type="entry name" value="M3A_MIP"/>
    <property type="match status" value="1"/>
</dbReference>
<evidence type="ECO:0000256" key="7">
    <source>
        <dbReference type="ARBA" id="ARBA00022946"/>
    </source>
</evidence>
<evidence type="ECO:0000256" key="3">
    <source>
        <dbReference type="ARBA" id="ARBA00022670"/>
    </source>
</evidence>
<dbReference type="GO" id="GO:0006627">
    <property type="term" value="P:protein processing involved in protein targeting to mitochondrion"/>
    <property type="evidence" value="ECO:0007669"/>
    <property type="project" value="TreeGrafter"/>
</dbReference>
<evidence type="ECO:0000256" key="10">
    <source>
        <dbReference type="RuleBase" id="RU003435"/>
    </source>
</evidence>
<evidence type="ECO:0000256" key="6">
    <source>
        <dbReference type="ARBA" id="ARBA00022833"/>
    </source>
</evidence>
<dbReference type="InterPro" id="IPR033851">
    <property type="entry name" value="M3A_MIP"/>
</dbReference>
<sequence length="689" mass="78626">MKQFLKPKLLSHARQLAKNQRLSVATWNALAASFNNTPQRKFDFFSKNVGLFQVPELKSPDGFKKAKENAMQEGWKLLDRAVNVTPGEETVVLFDELSDTLCRVADLSDFIRCAHPDSEFSEAAADAHLGIGTMVEELNTHMDLYNCIKNVTENKNVMESLDVETQTVANLFMYDFKISGIHLDHEQRQKAVQLHEEILQLTSTFLQQSHSPVAFPKSDLPDEFHSRFKQVGDNLVISSLHSDSADEVIREASYRLYYYTNPETEATLCRLLEARNEVAQLVGFPTFSQRALKSTMAKNPQSVYKFLNTLSERLKPLVKKELDDLKSFKISETPLSTSFQPWDLHYYVNKLKEKKALIDPVLYSSFFSLGDCMNGLSALYSSLFGVTLTAVPVQKGETWNNDIIKLAVVHRTEGVLGHIYCDFFNRPGKPQQDCHFTIRGGRRLRDGSYQSPIVVLMLHLPSASFSQPPLLTPSTVNNLFHEMGHAMHSMLARTRYQHVTGTRCSTDFAEVPSVLMEYFAMDRRVLSSFAKHHKTRETLPLEMINKLCHADKLCATSEMQTQVFYALVDQHFHDDFKPGMTTNQVVDKVHADHYFMQAVPNTSWHLRFPHFASYGAKYYSYLMSRAVASRVWNKCFKDDPFNNEMGQRYRSEMLCHGGGKDPALMFESMLQEDFNLESLVDTLIIDSQS</sequence>
<evidence type="ECO:0000256" key="1">
    <source>
        <dbReference type="ARBA" id="ARBA00004173"/>
    </source>
</evidence>
<organism evidence="12">
    <name type="scientific">Phallusia mammillata</name>
    <dbReference type="NCBI Taxonomy" id="59560"/>
    <lineage>
        <taxon>Eukaryota</taxon>
        <taxon>Metazoa</taxon>
        <taxon>Chordata</taxon>
        <taxon>Tunicata</taxon>
        <taxon>Ascidiacea</taxon>
        <taxon>Phlebobranchia</taxon>
        <taxon>Ascidiidae</taxon>
        <taxon>Phallusia</taxon>
    </lineage>
</organism>
<reference evidence="12" key="1">
    <citation type="submission" date="2020-04" db="EMBL/GenBank/DDBJ databases">
        <authorList>
            <person name="Neveu A P."/>
        </authorList>
    </citation>
    <scope>NUCLEOTIDE SEQUENCE</scope>
    <source>
        <tissue evidence="12">Whole embryo</tissue>
    </source>
</reference>
<keyword evidence="5 10" id="KW-0378">Hydrolase</keyword>
<evidence type="ECO:0000256" key="8">
    <source>
        <dbReference type="ARBA" id="ARBA00023049"/>
    </source>
</evidence>
<dbReference type="PANTHER" id="PTHR11804:SF79">
    <property type="entry name" value="MITOCHONDRIAL INTERMEDIATE PEPTIDASE"/>
    <property type="match status" value="1"/>
</dbReference>
<keyword evidence="9" id="KW-0496">Mitochondrion</keyword>
<dbReference type="EMBL" id="LR787986">
    <property type="protein sequence ID" value="CAB3263848.1"/>
    <property type="molecule type" value="mRNA"/>
</dbReference>
<dbReference type="InterPro" id="IPR024079">
    <property type="entry name" value="MetalloPept_cat_dom_sf"/>
</dbReference>
<dbReference type="FunFam" id="3.40.390.10:FF:000013">
    <property type="entry name" value="Mitochondrial intermediate peptidase"/>
    <property type="match status" value="1"/>
</dbReference>
<comment type="similarity">
    <text evidence="2 10">Belongs to the peptidase M3 family.</text>
</comment>
<accession>A0A6F9DLI4</accession>
<dbReference type="Pfam" id="PF01432">
    <property type="entry name" value="Peptidase_M3"/>
    <property type="match status" value="1"/>
</dbReference>
<keyword evidence="8 10" id="KW-0482">Metalloprotease</keyword>
<dbReference type="SUPFAM" id="SSF55486">
    <property type="entry name" value="Metalloproteases ('zincins'), catalytic domain"/>
    <property type="match status" value="1"/>
</dbReference>
<proteinExistence type="evidence at transcript level"/>
<dbReference type="InterPro" id="IPR001567">
    <property type="entry name" value="Pept_M3A_M3B_dom"/>
</dbReference>
<dbReference type="GO" id="GO:0005739">
    <property type="term" value="C:mitochondrion"/>
    <property type="evidence" value="ECO:0007669"/>
    <property type="project" value="UniProtKB-SubCell"/>
</dbReference>
<dbReference type="PANTHER" id="PTHR11804">
    <property type="entry name" value="PROTEASE M3 THIMET OLIGOPEPTIDASE-RELATED"/>
    <property type="match status" value="1"/>
</dbReference>
<comment type="cofactor">
    <cofactor evidence="10">
        <name>Zn(2+)</name>
        <dbReference type="ChEBI" id="CHEBI:29105"/>
    </cofactor>
    <text evidence="10">Binds 1 zinc ion.</text>
</comment>
<dbReference type="GO" id="GO:0006518">
    <property type="term" value="P:peptide metabolic process"/>
    <property type="evidence" value="ECO:0007669"/>
    <property type="project" value="TreeGrafter"/>
</dbReference>